<dbReference type="AlphaFoldDB" id="A0A285SHK6"/>
<evidence type="ECO:0000313" key="2">
    <source>
        <dbReference type="Proteomes" id="UP000219636"/>
    </source>
</evidence>
<dbReference type="OrthoDB" id="2716151at2"/>
<reference evidence="2" key="1">
    <citation type="submission" date="2017-08" db="EMBL/GenBank/DDBJ databases">
        <authorList>
            <person name="Varghese N."/>
            <person name="Submissions S."/>
        </authorList>
    </citation>
    <scope>NUCLEOTIDE SEQUENCE [LARGE SCALE GENOMIC DNA]</scope>
    <source>
        <strain evidence="2">JC22</strain>
    </source>
</reference>
<gene>
    <name evidence="1" type="ORF">SAMN05880501_10467</name>
</gene>
<accession>A0A285SHK6</accession>
<name>A0A285SHK6_9BACL</name>
<protein>
    <recommendedName>
        <fullName evidence="3">DUF2642 domain-containing protein</fullName>
    </recommendedName>
</protein>
<dbReference type="EMBL" id="OBMQ01000004">
    <property type="protein sequence ID" value="SOC05478.1"/>
    <property type="molecule type" value="Genomic_DNA"/>
</dbReference>
<keyword evidence="2" id="KW-1185">Reference proteome</keyword>
<proteinExistence type="predicted"/>
<evidence type="ECO:0008006" key="3">
    <source>
        <dbReference type="Google" id="ProtNLM"/>
    </source>
</evidence>
<dbReference type="Proteomes" id="UP000219636">
    <property type="component" value="Unassembled WGS sequence"/>
</dbReference>
<sequence length="224" mass="26034">MNSVFNQLKKETVKVDLAGKTYFRGSLIESNGEIIVLYDGKDFIYIPMSHVDNISVSQNEAENILTPLTLPSILNGKQENVLTLDEMLNLSKGMYTEIYVANRQPIHGLIYNVMSDYFIFHSPIYKTIYISKQHLKWLIPFHEQKRPFELTDDELKVSSNNQFESSFKRQVERMKNKIVMFNLGEHSHHIGKLMNVYDQIVELRTARGNTILLNMTHIKSIHEV</sequence>
<evidence type="ECO:0000313" key="1">
    <source>
        <dbReference type="EMBL" id="SOC05478.1"/>
    </source>
</evidence>
<organism evidence="1 2">
    <name type="scientific">Ureibacillus xyleni</name>
    <dbReference type="NCBI Taxonomy" id="614648"/>
    <lineage>
        <taxon>Bacteria</taxon>
        <taxon>Bacillati</taxon>
        <taxon>Bacillota</taxon>
        <taxon>Bacilli</taxon>
        <taxon>Bacillales</taxon>
        <taxon>Caryophanaceae</taxon>
        <taxon>Ureibacillus</taxon>
    </lineage>
</organism>
<dbReference type="RefSeq" id="WP_097073033.1">
    <property type="nucleotide sequence ID" value="NZ_OBMQ01000004.1"/>
</dbReference>